<dbReference type="AlphaFoldDB" id="A0A077MFE8"/>
<organism evidence="2 3">
    <name type="scientific">Nostocoides jenkinsii Ben 74</name>
    <dbReference type="NCBI Taxonomy" id="1193518"/>
    <lineage>
        <taxon>Bacteria</taxon>
        <taxon>Bacillati</taxon>
        <taxon>Actinomycetota</taxon>
        <taxon>Actinomycetes</taxon>
        <taxon>Micrococcales</taxon>
        <taxon>Intrasporangiaceae</taxon>
        <taxon>Nostocoides</taxon>
    </lineage>
</organism>
<sequence length="212" mass="23434">MPREPVTRGHATFQSAYPPSEETFAGDIMLRLAGGVWEDTDEIRDHFVETAEDIDDYYPDGPASADDVPAIFDRVLAEYRRVVTDVSYDAAFLTALPELLLSRGIVMSWGDGFDTGEAVEYAAELAEVARDEGYSVRGYAYVHTQDIDRLVMTGHLFVGFGVFGDRDDAAARAIGQEIVDILRAADLPVEWTGSADARIESQPLLYEFPIDD</sequence>
<reference evidence="2 3" key="1">
    <citation type="journal article" date="2013" name="ISME J.">
        <title>A metabolic model for members of the genus Tetrasphaera involved in enhanced biological phosphorus removal.</title>
        <authorList>
            <person name="Kristiansen R."/>
            <person name="Nguyen H.T.T."/>
            <person name="Saunders A.M."/>
            <person name="Nielsen J.L."/>
            <person name="Wimmer R."/>
            <person name="Le V.Q."/>
            <person name="McIlroy S.J."/>
            <person name="Petrovski S."/>
            <person name="Seviour R.J."/>
            <person name="Calteau A."/>
            <person name="Nielsen K.L."/>
            <person name="Nielsen P.H."/>
        </authorList>
    </citation>
    <scope>NUCLEOTIDE SEQUENCE [LARGE SCALE GENOMIC DNA]</scope>
    <source>
        <strain evidence="2 3">Ben 74</strain>
    </source>
</reference>
<name>A0A077MFE8_9MICO</name>
<gene>
    <name evidence="2" type="ORF">BN13_830005</name>
</gene>
<evidence type="ECO:0000313" key="2">
    <source>
        <dbReference type="EMBL" id="CCI54815.1"/>
    </source>
</evidence>
<protein>
    <recommendedName>
        <fullName evidence="1">DUF6891 domain-containing protein</fullName>
    </recommendedName>
</protein>
<evidence type="ECO:0000313" key="3">
    <source>
        <dbReference type="Proteomes" id="UP000035720"/>
    </source>
</evidence>
<feature type="domain" description="DUF6891" evidence="1">
    <location>
        <begin position="26"/>
        <end position="203"/>
    </location>
</feature>
<dbReference type="Pfam" id="PF21831">
    <property type="entry name" value="DUF6891"/>
    <property type="match status" value="1"/>
</dbReference>
<dbReference type="Proteomes" id="UP000035720">
    <property type="component" value="Unassembled WGS sequence"/>
</dbReference>
<keyword evidence="3" id="KW-1185">Reference proteome</keyword>
<evidence type="ECO:0000259" key="1">
    <source>
        <dbReference type="Pfam" id="PF21831"/>
    </source>
</evidence>
<comment type="caution">
    <text evidence="2">The sequence shown here is derived from an EMBL/GenBank/DDBJ whole genome shotgun (WGS) entry which is preliminary data.</text>
</comment>
<accession>A0A077MFE8</accession>
<dbReference type="EMBL" id="CAJC01000198">
    <property type="protein sequence ID" value="CCI54815.1"/>
    <property type="molecule type" value="Genomic_DNA"/>
</dbReference>
<dbReference type="InterPro" id="IPR054186">
    <property type="entry name" value="DUF6891"/>
</dbReference>
<dbReference type="STRING" id="1193518.BN13_830005"/>
<proteinExistence type="predicted"/>